<evidence type="ECO:0000313" key="1">
    <source>
        <dbReference type="EnsemblPlants" id="AVESA.00010b.r2.4CG1332150.1.CDS.1"/>
    </source>
</evidence>
<name>A0ACD5X5P0_AVESA</name>
<dbReference type="EnsemblPlants" id="AVESA.00010b.r2.4CG1332150.1">
    <property type="protein sequence ID" value="AVESA.00010b.r2.4CG1332150.1.CDS.1"/>
    <property type="gene ID" value="AVESA.00010b.r2.4CG1332150"/>
</dbReference>
<organism evidence="1 2">
    <name type="scientific">Avena sativa</name>
    <name type="common">Oat</name>
    <dbReference type="NCBI Taxonomy" id="4498"/>
    <lineage>
        <taxon>Eukaryota</taxon>
        <taxon>Viridiplantae</taxon>
        <taxon>Streptophyta</taxon>
        <taxon>Embryophyta</taxon>
        <taxon>Tracheophyta</taxon>
        <taxon>Spermatophyta</taxon>
        <taxon>Magnoliopsida</taxon>
        <taxon>Liliopsida</taxon>
        <taxon>Poales</taxon>
        <taxon>Poaceae</taxon>
        <taxon>BOP clade</taxon>
        <taxon>Pooideae</taxon>
        <taxon>Poodae</taxon>
        <taxon>Poeae</taxon>
        <taxon>Poeae Chloroplast Group 1 (Aveneae type)</taxon>
        <taxon>Aveninae</taxon>
        <taxon>Avena</taxon>
    </lineage>
</organism>
<dbReference type="Proteomes" id="UP001732700">
    <property type="component" value="Chromosome 4C"/>
</dbReference>
<reference evidence="1" key="2">
    <citation type="submission" date="2025-09" db="UniProtKB">
        <authorList>
            <consortium name="EnsemblPlants"/>
        </authorList>
    </citation>
    <scope>IDENTIFICATION</scope>
</reference>
<proteinExistence type="predicted"/>
<reference evidence="1" key="1">
    <citation type="submission" date="2021-05" db="EMBL/GenBank/DDBJ databases">
        <authorList>
            <person name="Scholz U."/>
            <person name="Mascher M."/>
            <person name="Fiebig A."/>
        </authorList>
    </citation>
    <scope>NUCLEOTIDE SEQUENCE [LARGE SCALE GENOMIC DNA]</scope>
</reference>
<keyword evidence="2" id="KW-1185">Reference proteome</keyword>
<accession>A0ACD5X5P0</accession>
<sequence>MRTHDLLLVTVAVVICIIATPTTEGLLNGWYQIPDLNAPGVQEIATWAVAEHARQASDGLQLKRVVSGMEQTVSGTNWKLRLDAVNGDGKEAMYIAEVYDQPWTHTRILASFRPAQ</sequence>
<protein>
    <submittedName>
        <fullName evidence="1">Uncharacterized protein</fullName>
    </submittedName>
</protein>
<evidence type="ECO:0000313" key="2">
    <source>
        <dbReference type="Proteomes" id="UP001732700"/>
    </source>
</evidence>